<organism evidence="1">
    <name type="scientific">marine metagenome</name>
    <dbReference type="NCBI Taxonomy" id="408172"/>
    <lineage>
        <taxon>unclassified sequences</taxon>
        <taxon>metagenomes</taxon>
        <taxon>ecological metagenomes</taxon>
    </lineage>
</organism>
<gene>
    <name evidence="1" type="ORF">METZ01_LOCUS27301</name>
</gene>
<dbReference type="AlphaFoldDB" id="A0A381Q8T4"/>
<dbReference type="Pfam" id="PF01809">
    <property type="entry name" value="YidD"/>
    <property type="match status" value="1"/>
</dbReference>
<dbReference type="InterPro" id="IPR002696">
    <property type="entry name" value="Membr_insert_effic_factor_YidD"/>
</dbReference>
<proteinExistence type="predicted"/>
<sequence>MKKIVLIIFLSMISAQVDYPADSLLESENISYMKKIFIYPVTRWQRISYNSNIFNCQFYPSCSNYCTISIRDNGIIAGSIIAADRITRCNPSALHYHQKINGVYNDDDGRLIDFVNPKIYQKNKKSPAIAAILSIVPGLGRIYAGRFYDGLYSIINLTISWKASSIAIKNKQQILAPAFSTTFAVLYAAEIYGGWRAAKYYQPPQKNKANN</sequence>
<accession>A0A381Q8T4</accession>
<reference evidence="1" key="1">
    <citation type="submission" date="2018-05" db="EMBL/GenBank/DDBJ databases">
        <authorList>
            <person name="Lanie J.A."/>
            <person name="Ng W.-L."/>
            <person name="Kazmierczak K.M."/>
            <person name="Andrzejewski T.M."/>
            <person name="Davidsen T.M."/>
            <person name="Wayne K.J."/>
            <person name="Tettelin H."/>
            <person name="Glass J.I."/>
            <person name="Rusch D."/>
            <person name="Podicherti R."/>
            <person name="Tsui H.-C.T."/>
            <person name="Winkler M.E."/>
        </authorList>
    </citation>
    <scope>NUCLEOTIDE SEQUENCE</scope>
</reference>
<name>A0A381Q8T4_9ZZZZ</name>
<protein>
    <recommendedName>
        <fullName evidence="2">Membrane protein insertion efficiency factor YidD</fullName>
    </recommendedName>
</protein>
<evidence type="ECO:0000313" key="1">
    <source>
        <dbReference type="EMBL" id="SUZ74447.1"/>
    </source>
</evidence>
<dbReference type="EMBL" id="UINC01001211">
    <property type="protein sequence ID" value="SUZ74447.1"/>
    <property type="molecule type" value="Genomic_DNA"/>
</dbReference>
<dbReference type="SMART" id="SM01234">
    <property type="entry name" value="Haemolytic"/>
    <property type="match status" value="1"/>
</dbReference>
<dbReference type="NCBIfam" id="TIGR00278">
    <property type="entry name" value="membrane protein insertion efficiency factor YidD"/>
    <property type="match status" value="1"/>
</dbReference>
<evidence type="ECO:0008006" key="2">
    <source>
        <dbReference type="Google" id="ProtNLM"/>
    </source>
</evidence>